<dbReference type="EMBL" id="KB445794">
    <property type="protein sequence ID" value="EMD38752.1"/>
    <property type="molecule type" value="Genomic_DNA"/>
</dbReference>
<sequence>MPPAHITSHAANIVDVVICPEQMDAFKLSLSQEDRPPLDVVIQSSPVRPPRDFTSDDVASITTWLYACNDNIRSLSYCLEADLMDIFEDNSPAFSAHEVFFDSGKMLRTLQPFQTLTALALRTGYSVPLSFLVQLIASCPALEDLTIEKLLSSKPRESAGDLEIYSSFPVHIPTLSNLTLSNYGYGYATRLFETIAFPATAQVCLTFEGRGRPSFRASGTSLQPVLDCITHATIQYAIVSEASDGEGPTLRMTVASRDLQFSLHWQFQVGLAEPPSEWLGFENLGTDVFRLNGLRELDVELQQIAFHITHWQELLYPKQELRHLKVLFFGCQPTSTKYLYQAFCEYESRNDFELSVLEMTSSTI</sequence>
<proteinExistence type="predicted"/>
<dbReference type="HOGENOM" id="CLU_760767_0_0_1"/>
<protein>
    <recommendedName>
        <fullName evidence="3">F-box domain-containing protein</fullName>
    </recommendedName>
</protein>
<evidence type="ECO:0008006" key="3">
    <source>
        <dbReference type="Google" id="ProtNLM"/>
    </source>
</evidence>
<accession>M2RJV6</accession>
<keyword evidence="2" id="KW-1185">Reference proteome</keyword>
<evidence type="ECO:0000313" key="1">
    <source>
        <dbReference type="EMBL" id="EMD38752.1"/>
    </source>
</evidence>
<gene>
    <name evidence="1" type="ORF">CERSUDRAFT_92789</name>
</gene>
<dbReference type="AlphaFoldDB" id="M2RJV6"/>
<evidence type="ECO:0000313" key="2">
    <source>
        <dbReference type="Proteomes" id="UP000016930"/>
    </source>
</evidence>
<organism evidence="1 2">
    <name type="scientific">Ceriporiopsis subvermispora (strain B)</name>
    <name type="common">White-rot fungus</name>
    <name type="synonym">Gelatoporia subvermispora</name>
    <dbReference type="NCBI Taxonomy" id="914234"/>
    <lineage>
        <taxon>Eukaryota</taxon>
        <taxon>Fungi</taxon>
        <taxon>Dikarya</taxon>
        <taxon>Basidiomycota</taxon>
        <taxon>Agaricomycotina</taxon>
        <taxon>Agaricomycetes</taxon>
        <taxon>Polyporales</taxon>
        <taxon>Gelatoporiaceae</taxon>
        <taxon>Gelatoporia</taxon>
    </lineage>
</organism>
<name>M2RJV6_CERS8</name>
<reference evidence="1 2" key="1">
    <citation type="journal article" date="2012" name="Proc. Natl. Acad. Sci. U.S.A.">
        <title>Comparative genomics of Ceriporiopsis subvermispora and Phanerochaete chrysosporium provide insight into selective ligninolysis.</title>
        <authorList>
            <person name="Fernandez-Fueyo E."/>
            <person name="Ruiz-Duenas F.J."/>
            <person name="Ferreira P."/>
            <person name="Floudas D."/>
            <person name="Hibbett D.S."/>
            <person name="Canessa P."/>
            <person name="Larrondo L.F."/>
            <person name="James T.Y."/>
            <person name="Seelenfreund D."/>
            <person name="Lobos S."/>
            <person name="Polanco R."/>
            <person name="Tello M."/>
            <person name="Honda Y."/>
            <person name="Watanabe T."/>
            <person name="Watanabe T."/>
            <person name="Ryu J.S."/>
            <person name="Kubicek C.P."/>
            <person name="Schmoll M."/>
            <person name="Gaskell J."/>
            <person name="Hammel K.E."/>
            <person name="St John F.J."/>
            <person name="Vanden Wymelenberg A."/>
            <person name="Sabat G."/>
            <person name="Splinter BonDurant S."/>
            <person name="Syed K."/>
            <person name="Yadav J.S."/>
            <person name="Doddapaneni H."/>
            <person name="Subramanian V."/>
            <person name="Lavin J.L."/>
            <person name="Oguiza J.A."/>
            <person name="Perez G."/>
            <person name="Pisabarro A.G."/>
            <person name="Ramirez L."/>
            <person name="Santoyo F."/>
            <person name="Master E."/>
            <person name="Coutinho P.M."/>
            <person name="Henrissat B."/>
            <person name="Lombard V."/>
            <person name="Magnuson J.K."/>
            <person name="Kuees U."/>
            <person name="Hori C."/>
            <person name="Igarashi K."/>
            <person name="Samejima M."/>
            <person name="Held B.W."/>
            <person name="Barry K.W."/>
            <person name="LaButti K.M."/>
            <person name="Lapidus A."/>
            <person name="Lindquist E.A."/>
            <person name="Lucas S.M."/>
            <person name="Riley R."/>
            <person name="Salamov A.A."/>
            <person name="Hoffmeister D."/>
            <person name="Schwenk D."/>
            <person name="Hadar Y."/>
            <person name="Yarden O."/>
            <person name="de Vries R.P."/>
            <person name="Wiebenga A."/>
            <person name="Stenlid J."/>
            <person name="Eastwood D."/>
            <person name="Grigoriev I.V."/>
            <person name="Berka R.M."/>
            <person name="Blanchette R.A."/>
            <person name="Kersten P."/>
            <person name="Martinez A.T."/>
            <person name="Vicuna R."/>
            <person name="Cullen D."/>
        </authorList>
    </citation>
    <scope>NUCLEOTIDE SEQUENCE [LARGE SCALE GENOMIC DNA]</scope>
    <source>
        <strain evidence="1 2">B</strain>
    </source>
</reference>
<dbReference type="Proteomes" id="UP000016930">
    <property type="component" value="Unassembled WGS sequence"/>
</dbReference>